<dbReference type="RefSeq" id="WP_126505644.1">
    <property type="nucleotide sequence ID" value="NZ_RXNV01000003.1"/>
</dbReference>
<protein>
    <recommendedName>
        <fullName evidence="3">Transporter substrate-binding domain-containing protein</fullName>
    </recommendedName>
</protein>
<name>A0A3S0IFJ5_9GAMM</name>
<sequence>MSHCIYSPSTHFWYSLVIRWLGRSLCLLGLVLTMAGISGGVIGTSMAAETPDRPFRICFEMQDNMPFIQGVPEDGMVLLGEHGVLPDLLILAAEQRGIELNFSFMPWKRCIQQLGQGKVDGIIAAIWSSERDSWGVFPKAGEVADNEMAIWFVDYLIYTKSGSELNWDGSHFSGVRHGIAAPLGYIAYKKLSELGVLYNQNLSLTDGFALLALGRLDGYVVEETIGRRVVMDLQLSDKLVSIAPPFMRVHWFMPVSHQWYKAHPEFSLQFWLTLSEIRKTQGEALLQHYLEQYSDLNSRLKSGSAPNLSDR</sequence>
<gene>
    <name evidence="1" type="ORF">EKG39_10215</name>
</gene>
<dbReference type="Proteomes" id="UP000282060">
    <property type="component" value="Unassembled WGS sequence"/>
</dbReference>
<proteinExistence type="predicted"/>
<comment type="caution">
    <text evidence="1">The sequence shown here is derived from an EMBL/GenBank/DDBJ whole genome shotgun (WGS) entry which is preliminary data.</text>
</comment>
<accession>A0A3S0IFJ5</accession>
<reference evidence="1 2" key="1">
    <citation type="submission" date="2018-12" db="EMBL/GenBank/DDBJ databases">
        <authorList>
            <person name="Yu L."/>
        </authorList>
    </citation>
    <scope>NUCLEOTIDE SEQUENCE [LARGE SCALE GENOMIC DNA]</scope>
    <source>
        <strain evidence="1 2">HAW-EB5</strain>
    </source>
</reference>
<dbReference type="EMBL" id="RXNV01000003">
    <property type="protein sequence ID" value="RTR32739.1"/>
    <property type="molecule type" value="Genomic_DNA"/>
</dbReference>
<evidence type="ECO:0000313" key="1">
    <source>
        <dbReference type="EMBL" id="RTR32739.1"/>
    </source>
</evidence>
<evidence type="ECO:0008006" key="3">
    <source>
        <dbReference type="Google" id="ProtNLM"/>
    </source>
</evidence>
<dbReference type="OrthoDB" id="6118698at2"/>
<organism evidence="1 2">
    <name type="scientific">Shewanella atlantica</name>
    <dbReference type="NCBI Taxonomy" id="271099"/>
    <lineage>
        <taxon>Bacteria</taxon>
        <taxon>Pseudomonadati</taxon>
        <taxon>Pseudomonadota</taxon>
        <taxon>Gammaproteobacteria</taxon>
        <taxon>Alteromonadales</taxon>
        <taxon>Shewanellaceae</taxon>
        <taxon>Shewanella</taxon>
    </lineage>
</organism>
<evidence type="ECO:0000313" key="2">
    <source>
        <dbReference type="Proteomes" id="UP000282060"/>
    </source>
</evidence>
<dbReference type="Gene3D" id="3.40.190.10">
    <property type="entry name" value="Periplasmic binding protein-like II"/>
    <property type="match status" value="2"/>
</dbReference>
<keyword evidence="2" id="KW-1185">Reference proteome</keyword>
<dbReference type="AlphaFoldDB" id="A0A3S0IFJ5"/>
<dbReference type="SUPFAM" id="SSF53850">
    <property type="entry name" value="Periplasmic binding protein-like II"/>
    <property type="match status" value="1"/>
</dbReference>